<evidence type="ECO:0000256" key="1">
    <source>
        <dbReference type="SAM" id="MobiDB-lite"/>
    </source>
</evidence>
<reference evidence="2 3" key="1">
    <citation type="journal article" date="2019" name="Commun. Biol.">
        <title>The bagworm genome reveals a unique fibroin gene that provides high tensile strength.</title>
        <authorList>
            <person name="Kono N."/>
            <person name="Nakamura H."/>
            <person name="Ohtoshi R."/>
            <person name="Tomita M."/>
            <person name="Numata K."/>
            <person name="Arakawa K."/>
        </authorList>
    </citation>
    <scope>NUCLEOTIDE SEQUENCE [LARGE SCALE GENOMIC DNA]</scope>
</reference>
<evidence type="ECO:0000313" key="3">
    <source>
        <dbReference type="Proteomes" id="UP000299102"/>
    </source>
</evidence>
<name>A0A4C1Y4Q5_EUMVA</name>
<sequence length="66" mass="6932">MSSTRQLAPLRRERRDGDISPLGAYGPTRKADVIARPIPPGVGAGAPRAQSINRAGNEPRGVAGRD</sequence>
<dbReference type="AlphaFoldDB" id="A0A4C1Y4Q5"/>
<accession>A0A4C1Y4Q5</accession>
<evidence type="ECO:0000313" key="2">
    <source>
        <dbReference type="EMBL" id="GBP71211.1"/>
    </source>
</evidence>
<organism evidence="2 3">
    <name type="scientific">Eumeta variegata</name>
    <name type="common">Bagworm moth</name>
    <name type="synonym">Eumeta japonica</name>
    <dbReference type="NCBI Taxonomy" id="151549"/>
    <lineage>
        <taxon>Eukaryota</taxon>
        <taxon>Metazoa</taxon>
        <taxon>Ecdysozoa</taxon>
        <taxon>Arthropoda</taxon>
        <taxon>Hexapoda</taxon>
        <taxon>Insecta</taxon>
        <taxon>Pterygota</taxon>
        <taxon>Neoptera</taxon>
        <taxon>Endopterygota</taxon>
        <taxon>Lepidoptera</taxon>
        <taxon>Glossata</taxon>
        <taxon>Ditrysia</taxon>
        <taxon>Tineoidea</taxon>
        <taxon>Psychidae</taxon>
        <taxon>Oiketicinae</taxon>
        <taxon>Eumeta</taxon>
    </lineage>
</organism>
<gene>
    <name evidence="2" type="ORF">EVAR_18004_1</name>
</gene>
<comment type="caution">
    <text evidence="2">The sequence shown here is derived from an EMBL/GenBank/DDBJ whole genome shotgun (WGS) entry which is preliminary data.</text>
</comment>
<dbReference type="EMBL" id="BGZK01001100">
    <property type="protein sequence ID" value="GBP71211.1"/>
    <property type="molecule type" value="Genomic_DNA"/>
</dbReference>
<dbReference type="Proteomes" id="UP000299102">
    <property type="component" value="Unassembled WGS sequence"/>
</dbReference>
<proteinExistence type="predicted"/>
<protein>
    <submittedName>
        <fullName evidence="2">Uncharacterized protein</fullName>
    </submittedName>
</protein>
<keyword evidence="3" id="KW-1185">Reference proteome</keyword>
<feature type="region of interest" description="Disordered" evidence="1">
    <location>
        <begin position="1"/>
        <end position="66"/>
    </location>
</feature>